<dbReference type="InterPro" id="IPR027266">
    <property type="entry name" value="TrmE/GcvT-like"/>
</dbReference>
<comment type="caution">
    <text evidence="7">Lacks conserved residue(s) required for the propagation of feature annotation.</text>
</comment>
<dbReference type="STRING" id="582402.Hbal_3154"/>
<dbReference type="eggNOG" id="COG0486">
    <property type="taxonomic scope" value="Bacteria"/>
</dbReference>
<keyword evidence="5 7" id="KW-0630">Potassium</keyword>
<dbReference type="InterPro" id="IPR018948">
    <property type="entry name" value="GTP-bd_TrmE_N"/>
</dbReference>
<dbReference type="NCBIfam" id="TIGR00450">
    <property type="entry name" value="mnmE_trmE_thdF"/>
    <property type="match status" value="1"/>
</dbReference>
<dbReference type="Gene3D" id="3.40.50.300">
    <property type="entry name" value="P-loop containing nucleotide triphosphate hydrolases"/>
    <property type="match status" value="1"/>
</dbReference>
<dbReference type="Gene3D" id="3.30.1360.120">
    <property type="entry name" value="Probable tRNA modification gtpase trme, domain 1"/>
    <property type="match status" value="1"/>
</dbReference>
<evidence type="ECO:0000256" key="3">
    <source>
        <dbReference type="ARBA" id="ARBA00022741"/>
    </source>
</evidence>
<dbReference type="KEGG" id="hba:Hbal_3154"/>
<dbReference type="InterPro" id="IPR031168">
    <property type="entry name" value="G_TrmE"/>
</dbReference>
<dbReference type="Pfam" id="PF10396">
    <property type="entry name" value="TrmE_N"/>
    <property type="match status" value="1"/>
</dbReference>
<comment type="function">
    <text evidence="7">Exhibits a very high intrinsic GTPase hydrolysis rate. Involved in the addition of a carboxymethylaminomethyl (cmnm) group at the wobble position (U34) of certain tRNAs, forming tRNA-cmnm(5)s(2)U34.</text>
</comment>
<comment type="similarity">
    <text evidence="1 7 8">Belongs to the TRAFAC class TrmE-Era-EngA-EngB-Septin-like GTPase superfamily. TrmE GTPase family.</text>
</comment>
<evidence type="ECO:0000256" key="7">
    <source>
        <dbReference type="HAMAP-Rule" id="MF_00379"/>
    </source>
</evidence>
<evidence type="ECO:0000256" key="8">
    <source>
        <dbReference type="RuleBase" id="RU003313"/>
    </source>
</evidence>
<keyword evidence="4 7" id="KW-0378">Hydrolase</keyword>
<dbReference type="GO" id="GO:0002098">
    <property type="term" value="P:tRNA wobble uridine modification"/>
    <property type="evidence" value="ECO:0007669"/>
    <property type="project" value="TreeGrafter"/>
</dbReference>
<dbReference type="EC" id="3.6.-.-" evidence="7"/>
<comment type="subunit">
    <text evidence="7">Homodimer. Heterotetramer of two MnmE and two MnmG subunits.</text>
</comment>
<feature type="binding site" evidence="7">
    <location>
        <position position="454"/>
    </location>
    <ligand>
        <name>(6S)-5-formyl-5,6,7,8-tetrahydrofolate</name>
        <dbReference type="ChEBI" id="CHEBI:57457"/>
    </ligand>
</feature>
<feature type="binding site" evidence="7">
    <location>
        <begin position="231"/>
        <end position="236"/>
    </location>
    <ligand>
        <name>GTP</name>
        <dbReference type="ChEBI" id="CHEBI:37565"/>
    </ligand>
</feature>
<dbReference type="GO" id="GO:0003924">
    <property type="term" value="F:GTPase activity"/>
    <property type="evidence" value="ECO:0007669"/>
    <property type="project" value="UniProtKB-UniRule"/>
</dbReference>
<evidence type="ECO:0000313" key="11">
    <source>
        <dbReference type="Proteomes" id="UP000002745"/>
    </source>
</evidence>
<feature type="binding site" evidence="7">
    <location>
        <position position="250"/>
    </location>
    <ligand>
        <name>K(+)</name>
        <dbReference type="ChEBI" id="CHEBI:29103"/>
    </ligand>
</feature>
<accession>C6XIL4</accession>
<dbReference type="EMBL" id="CP001678">
    <property type="protein sequence ID" value="ACT60821.1"/>
    <property type="molecule type" value="Genomic_DNA"/>
</dbReference>
<evidence type="ECO:0000256" key="6">
    <source>
        <dbReference type="ARBA" id="ARBA00023134"/>
    </source>
</evidence>
<keyword evidence="3 7" id="KW-0547">Nucleotide-binding</keyword>
<keyword evidence="7" id="KW-0479">Metal-binding</keyword>
<keyword evidence="2 7" id="KW-0819">tRNA processing</keyword>
<dbReference type="SUPFAM" id="SSF116878">
    <property type="entry name" value="TrmE connector domain"/>
    <property type="match status" value="1"/>
</dbReference>
<evidence type="ECO:0000256" key="4">
    <source>
        <dbReference type="ARBA" id="ARBA00022801"/>
    </source>
</evidence>
<feature type="binding site" evidence="7">
    <location>
        <position position="252"/>
    </location>
    <ligand>
        <name>K(+)</name>
        <dbReference type="ChEBI" id="CHEBI:29103"/>
    </ligand>
</feature>
<feature type="binding site" evidence="7">
    <location>
        <position position="256"/>
    </location>
    <ligand>
        <name>Mg(2+)</name>
        <dbReference type="ChEBI" id="CHEBI:18420"/>
    </ligand>
</feature>
<feature type="binding site" evidence="7">
    <location>
        <position position="124"/>
    </location>
    <ligand>
        <name>(6S)-5-formyl-5,6,7,8-tetrahydrofolate</name>
        <dbReference type="ChEBI" id="CHEBI:57457"/>
    </ligand>
</feature>
<feature type="binding site" evidence="7">
    <location>
        <begin position="275"/>
        <end position="278"/>
    </location>
    <ligand>
        <name>GTP</name>
        <dbReference type="ChEBI" id="CHEBI:37565"/>
    </ligand>
</feature>
<reference evidence="11" key="1">
    <citation type="journal article" date="2011" name="J. Bacteriol.">
        <title>Genome sequences of eight morphologically diverse alphaproteobacteria.</title>
        <authorList>
            <consortium name="US DOE Joint Genome Institute"/>
            <person name="Brown P.J."/>
            <person name="Kysela D.T."/>
            <person name="Buechlein A."/>
            <person name="Hemmerich C."/>
            <person name="Brun Y.V."/>
        </authorList>
    </citation>
    <scope>NUCLEOTIDE SEQUENCE [LARGE SCALE GENOMIC DNA]</scope>
    <source>
        <strain evidence="11">ATCC 49814 / DSM 5838 / IFAM 1418</strain>
    </source>
</reference>
<dbReference type="InterPro" id="IPR004520">
    <property type="entry name" value="GTPase_MnmE"/>
</dbReference>
<dbReference type="NCBIfam" id="NF003661">
    <property type="entry name" value="PRK05291.1-3"/>
    <property type="match status" value="1"/>
</dbReference>
<feature type="binding site" evidence="7">
    <location>
        <begin position="250"/>
        <end position="256"/>
    </location>
    <ligand>
        <name>GTP</name>
        <dbReference type="ChEBI" id="CHEBI:37565"/>
    </ligand>
</feature>
<sequence>MSNNTICALASASGKAGVSVIRLSGSKAGEILQLLTAQKLPSRRKLVIRLLFHPSDSAKRDQLDEALVAFMPGPNSFTGEDVVEFHLHGGTAIVASVIDACLATKLCRLAEPGEYTRRAFENGRMDLTKAEAIGDLIDAETDAQRRQAMQQYDGAFHAQCLNWRSGLIDAMASLDAAIDFPDEDDVPSGVDSRAYPLVKELITSIDLALENANAGLAVRDGFKIAIIGPPNAGKSTLINALTGRDAAIVSSIAGTTRDIVEVRLELGGYVVWLSDTAGLRDTGDEIEAEGVRRALVRAAESDLRIFMHGYDQPLPDLSLAQDGDFLLANKADLSDGTPQDLNLSDLDKKVFSEKVSLKMSEDVKRIRVKLEQTVIDRMSTGASAPLVSRQRHKQLLLSTKENLQHAILAMENDFSADLIAEDIRLAARDVGKITGEIDSEDVLDRIFGEFCIGK</sequence>
<dbReference type="Pfam" id="PF12631">
    <property type="entry name" value="MnmE_helical"/>
    <property type="match status" value="1"/>
</dbReference>
<evidence type="ECO:0000256" key="1">
    <source>
        <dbReference type="ARBA" id="ARBA00011043"/>
    </source>
</evidence>
<dbReference type="HAMAP" id="MF_00379">
    <property type="entry name" value="GTPase_MnmE"/>
    <property type="match status" value="1"/>
</dbReference>
<keyword evidence="11" id="KW-1185">Reference proteome</keyword>
<evidence type="ECO:0000256" key="2">
    <source>
        <dbReference type="ARBA" id="ARBA00022694"/>
    </source>
</evidence>
<dbReference type="GO" id="GO:0005525">
    <property type="term" value="F:GTP binding"/>
    <property type="evidence" value="ECO:0007669"/>
    <property type="project" value="UniProtKB-UniRule"/>
</dbReference>
<gene>
    <name evidence="7" type="primary">mnmE</name>
    <name evidence="7" type="synonym">trmE</name>
    <name evidence="10" type="ordered locus">Hbal_3154</name>
</gene>
<feature type="domain" description="TrmE-type G" evidence="9">
    <location>
        <begin position="221"/>
        <end position="375"/>
    </location>
</feature>
<keyword evidence="7" id="KW-0963">Cytoplasm</keyword>
<dbReference type="InterPro" id="IPR027368">
    <property type="entry name" value="MnmE_dom2"/>
</dbReference>
<dbReference type="InterPro" id="IPR027417">
    <property type="entry name" value="P-loop_NTPase"/>
</dbReference>
<feature type="binding site" evidence="7">
    <location>
        <position position="255"/>
    </location>
    <ligand>
        <name>K(+)</name>
        <dbReference type="ChEBI" id="CHEBI:29103"/>
    </ligand>
</feature>
<keyword evidence="6 7" id="KW-0342">GTP-binding</keyword>
<dbReference type="Gene3D" id="1.20.120.430">
    <property type="entry name" value="tRNA modification GTPase MnmE domain 2"/>
    <property type="match status" value="1"/>
</dbReference>
<dbReference type="Pfam" id="PF01926">
    <property type="entry name" value="MMR_HSR1"/>
    <property type="match status" value="1"/>
</dbReference>
<dbReference type="PROSITE" id="PS51709">
    <property type="entry name" value="G_TRME"/>
    <property type="match status" value="1"/>
</dbReference>
<feature type="binding site" evidence="7">
    <location>
        <position position="235"/>
    </location>
    <ligand>
        <name>Mg(2+)</name>
        <dbReference type="ChEBI" id="CHEBI:18420"/>
    </ligand>
</feature>
<name>C6XIL4_HIRBI</name>
<dbReference type="NCBIfam" id="TIGR00231">
    <property type="entry name" value="small_GTP"/>
    <property type="match status" value="1"/>
</dbReference>
<dbReference type="CDD" id="cd04164">
    <property type="entry name" value="trmE"/>
    <property type="match status" value="1"/>
</dbReference>
<proteinExistence type="inferred from homology"/>
<dbReference type="GO" id="GO:0046872">
    <property type="term" value="F:metal ion binding"/>
    <property type="evidence" value="ECO:0007669"/>
    <property type="project" value="UniProtKB-KW"/>
</dbReference>
<dbReference type="RefSeq" id="WP_015828971.1">
    <property type="nucleotide sequence ID" value="NC_012982.1"/>
</dbReference>
<dbReference type="GO" id="GO:0005737">
    <property type="term" value="C:cytoplasm"/>
    <property type="evidence" value="ECO:0007669"/>
    <property type="project" value="UniProtKB-SubCell"/>
</dbReference>
<dbReference type="AlphaFoldDB" id="C6XIL4"/>
<dbReference type="InterPro" id="IPR006073">
    <property type="entry name" value="GTP-bd"/>
</dbReference>
<dbReference type="Proteomes" id="UP000002745">
    <property type="component" value="Chromosome"/>
</dbReference>
<dbReference type="InterPro" id="IPR005225">
    <property type="entry name" value="Small_GTP-bd"/>
</dbReference>
<dbReference type="HOGENOM" id="CLU_019624_3_1_5"/>
<feature type="binding site" evidence="7">
    <location>
        <position position="231"/>
    </location>
    <ligand>
        <name>K(+)</name>
        <dbReference type="ChEBI" id="CHEBI:29103"/>
    </ligand>
</feature>
<dbReference type="PANTHER" id="PTHR42714">
    <property type="entry name" value="TRNA MODIFICATION GTPASE GTPBP3"/>
    <property type="match status" value="1"/>
</dbReference>
<evidence type="ECO:0000313" key="10">
    <source>
        <dbReference type="EMBL" id="ACT60821.1"/>
    </source>
</evidence>
<organism evidence="10 11">
    <name type="scientific">Hirschia baltica (strain ATCC 49814 / DSM 5838 / IFAM 1418)</name>
    <dbReference type="NCBI Taxonomy" id="582402"/>
    <lineage>
        <taxon>Bacteria</taxon>
        <taxon>Pseudomonadati</taxon>
        <taxon>Pseudomonadota</taxon>
        <taxon>Alphaproteobacteria</taxon>
        <taxon>Hyphomonadales</taxon>
        <taxon>Hyphomonadaceae</taxon>
        <taxon>Hirschia</taxon>
    </lineage>
</organism>
<feature type="binding site" evidence="7">
    <location>
        <begin position="329"/>
        <end position="332"/>
    </location>
    <ligand>
        <name>GTP</name>
        <dbReference type="ChEBI" id="CHEBI:37565"/>
    </ligand>
</feature>
<comment type="subcellular location">
    <subcellularLocation>
        <location evidence="7">Cytoplasm</location>
    </subcellularLocation>
</comment>
<evidence type="ECO:0000259" key="9">
    <source>
        <dbReference type="PROSITE" id="PS51709"/>
    </source>
</evidence>
<comment type="cofactor">
    <cofactor evidence="7">
        <name>K(+)</name>
        <dbReference type="ChEBI" id="CHEBI:29103"/>
    </cofactor>
    <text evidence="7">Binds 1 potassium ion per subunit.</text>
</comment>
<protein>
    <recommendedName>
        <fullName evidence="7">tRNA modification GTPase MnmE</fullName>
        <ecNumber evidence="7">3.6.-.-</ecNumber>
    </recommendedName>
</protein>
<dbReference type="InterPro" id="IPR025867">
    <property type="entry name" value="MnmE_helical"/>
</dbReference>
<dbReference type="PANTHER" id="PTHR42714:SF2">
    <property type="entry name" value="TRNA MODIFICATION GTPASE GTPBP3, MITOCHONDRIAL"/>
    <property type="match status" value="1"/>
</dbReference>
<dbReference type="SUPFAM" id="SSF52540">
    <property type="entry name" value="P-loop containing nucleoside triphosphate hydrolases"/>
    <property type="match status" value="1"/>
</dbReference>
<dbReference type="CDD" id="cd14858">
    <property type="entry name" value="TrmE_N"/>
    <property type="match status" value="1"/>
</dbReference>
<evidence type="ECO:0000256" key="5">
    <source>
        <dbReference type="ARBA" id="ARBA00022958"/>
    </source>
</evidence>
<dbReference type="FunFam" id="3.30.1360.120:FF:000007">
    <property type="entry name" value="tRNA modification GTPase GTPBP3, mitochondrial"/>
    <property type="match status" value="1"/>
</dbReference>
<feature type="binding site" evidence="7">
    <location>
        <position position="22"/>
    </location>
    <ligand>
        <name>(6S)-5-formyl-5,6,7,8-tetrahydrofolate</name>
        <dbReference type="ChEBI" id="CHEBI:57457"/>
    </ligand>
</feature>
<feature type="binding site" evidence="7">
    <location>
        <position position="84"/>
    </location>
    <ligand>
        <name>(6S)-5-formyl-5,6,7,8-tetrahydrofolate</name>
        <dbReference type="ChEBI" id="CHEBI:57457"/>
    </ligand>
</feature>
<dbReference type="OrthoDB" id="9805918at2"/>
<dbReference type="GO" id="GO:0030488">
    <property type="term" value="P:tRNA methylation"/>
    <property type="evidence" value="ECO:0007669"/>
    <property type="project" value="TreeGrafter"/>
</dbReference>
<keyword evidence="7" id="KW-0460">Magnesium</keyword>